<keyword evidence="4" id="KW-0547">Nucleotide-binding</keyword>
<keyword evidence="1" id="KW-0963">Cytoplasm</keyword>
<dbReference type="Gene3D" id="3.90.190.20">
    <property type="entry name" value="Mur ligase, C-terminal domain"/>
    <property type="match status" value="1"/>
</dbReference>
<protein>
    <recommendedName>
        <fullName evidence="10">UDP-MurNAc-pentapeptide synthetase</fullName>
    </recommendedName>
</protein>
<evidence type="ECO:0000256" key="2">
    <source>
        <dbReference type="ARBA" id="ARBA00022598"/>
    </source>
</evidence>
<dbReference type="SUPFAM" id="SSF53244">
    <property type="entry name" value="MurD-like peptide ligases, peptide-binding domain"/>
    <property type="match status" value="1"/>
</dbReference>
<keyword evidence="9" id="KW-0961">Cell wall biogenesis/degradation</keyword>
<dbReference type="InterPro" id="IPR036565">
    <property type="entry name" value="Mur-like_cat_sf"/>
</dbReference>
<keyword evidence="2" id="KW-0436">Ligase</keyword>
<sequence length="464" mass="49140">MIPLKASQIAEIVGGKLNGSDVVIDKRPVFNSKDASKGSLFLALIGEERDGHDFVSDAFSHGAQLALVSKSVPEAHILVPDVMKALATLAKHLRSNLPDLVVVAITGSQGKTTTKDLLTELLSGKGRTVSPEGNFNNELGAPLTLLQCTPETKYCIIEMGARHIGDIAALCEVVTPDIGVVLKVGSAHIGEFGSAEAVAKAKSEMVSNIADDAIAILGDYDSFTPAMSKLHKGRTIIFGQNSGDEIRAADLEMREGRPHFDLVTPDGRASVGLRIVGIHQTSNALAAAAVGSALGFSVDYIAGSLSTATVQSKWRMQVHEFQSRVLINDAYNASPESMEAALRTLILFAQERGGQAWAFLGKMHELGESSASEHARIGTLAQELGVDHLVCIAAPEYAATLTGAKNGESNSTKSHMSVHMCTDKSEAEKLLSEISAGDVILVKASRSEHLEELAETILTRGRAT</sequence>
<dbReference type="HAMAP" id="MF_02019">
    <property type="entry name" value="MurF"/>
    <property type="match status" value="1"/>
</dbReference>
<evidence type="ECO:0000259" key="12">
    <source>
        <dbReference type="Pfam" id="PF08245"/>
    </source>
</evidence>
<dbReference type="GO" id="GO:0009252">
    <property type="term" value="P:peptidoglycan biosynthetic process"/>
    <property type="evidence" value="ECO:0007669"/>
    <property type="project" value="UniProtKB-KW"/>
</dbReference>
<keyword evidence="5" id="KW-0067">ATP-binding</keyword>
<dbReference type="PANTHER" id="PTHR43024:SF1">
    <property type="entry name" value="UDP-N-ACETYLMURAMOYL-TRIPEPTIDE--D-ALANYL-D-ALANINE LIGASE"/>
    <property type="match status" value="1"/>
</dbReference>
<dbReference type="SUPFAM" id="SSF63418">
    <property type="entry name" value="MurE/MurF N-terminal domain"/>
    <property type="match status" value="1"/>
</dbReference>
<evidence type="ECO:0000256" key="1">
    <source>
        <dbReference type="ARBA" id="ARBA00022490"/>
    </source>
</evidence>
<dbReference type="InterPro" id="IPR036615">
    <property type="entry name" value="Mur_ligase_C_dom_sf"/>
</dbReference>
<accession>A0A6J7D9Q2</accession>
<dbReference type="Gene3D" id="3.40.1190.10">
    <property type="entry name" value="Mur-like, catalytic domain"/>
    <property type="match status" value="1"/>
</dbReference>
<evidence type="ECO:0000256" key="4">
    <source>
        <dbReference type="ARBA" id="ARBA00022741"/>
    </source>
</evidence>
<dbReference type="InterPro" id="IPR051046">
    <property type="entry name" value="MurCDEF_CellWall_CoF430Synth"/>
</dbReference>
<evidence type="ECO:0000256" key="9">
    <source>
        <dbReference type="ARBA" id="ARBA00023316"/>
    </source>
</evidence>
<gene>
    <name evidence="13" type="ORF">UFOPK3461_00007</name>
</gene>
<dbReference type="EMBL" id="CAFBLW010000001">
    <property type="protein sequence ID" value="CAB4865179.1"/>
    <property type="molecule type" value="Genomic_DNA"/>
</dbReference>
<dbReference type="SUPFAM" id="SSF53623">
    <property type="entry name" value="MurD-like peptide ligases, catalytic domain"/>
    <property type="match status" value="1"/>
</dbReference>
<dbReference type="GO" id="GO:0047480">
    <property type="term" value="F:UDP-N-acetylmuramoyl-tripeptide-D-alanyl-D-alanine ligase activity"/>
    <property type="evidence" value="ECO:0007669"/>
    <property type="project" value="InterPro"/>
</dbReference>
<dbReference type="AlphaFoldDB" id="A0A6J7D9Q2"/>
<evidence type="ECO:0000259" key="11">
    <source>
        <dbReference type="Pfam" id="PF02875"/>
    </source>
</evidence>
<dbReference type="PANTHER" id="PTHR43024">
    <property type="entry name" value="UDP-N-ACETYLMURAMOYL-TRIPEPTIDE--D-ALANYL-D-ALANINE LIGASE"/>
    <property type="match status" value="1"/>
</dbReference>
<keyword evidence="8" id="KW-0131">Cell cycle</keyword>
<dbReference type="GO" id="GO:0005524">
    <property type="term" value="F:ATP binding"/>
    <property type="evidence" value="ECO:0007669"/>
    <property type="project" value="UniProtKB-KW"/>
</dbReference>
<dbReference type="NCBIfam" id="TIGR01143">
    <property type="entry name" value="murF"/>
    <property type="match status" value="1"/>
</dbReference>
<dbReference type="InterPro" id="IPR004101">
    <property type="entry name" value="Mur_ligase_C"/>
</dbReference>
<keyword evidence="7" id="KW-0573">Peptidoglycan synthesis</keyword>
<dbReference type="GO" id="GO:0051301">
    <property type="term" value="P:cell division"/>
    <property type="evidence" value="ECO:0007669"/>
    <property type="project" value="UniProtKB-KW"/>
</dbReference>
<dbReference type="Gene3D" id="3.40.1390.10">
    <property type="entry name" value="MurE/MurF, N-terminal domain"/>
    <property type="match status" value="1"/>
</dbReference>
<dbReference type="Pfam" id="PF08245">
    <property type="entry name" value="Mur_ligase_M"/>
    <property type="match status" value="1"/>
</dbReference>
<reference evidence="13" key="1">
    <citation type="submission" date="2020-05" db="EMBL/GenBank/DDBJ databases">
        <authorList>
            <person name="Chiriac C."/>
            <person name="Salcher M."/>
            <person name="Ghai R."/>
            <person name="Kavagutti S V."/>
        </authorList>
    </citation>
    <scope>NUCLEOTIDE SEQUENCE</scope>
</reference>
<organism evidence="13">
    <name type="scientific">freshwater metagenome</name>
    <dbReference type="NCBI Taxonomy" id="449393"/>
    <lineage>
        <taxon>unclassified sequences</taxon>
        <taxon>metagenomes</taxon>
        <taxon>ecological metagenomes</taxon>
    </lineage>
</organism>
<evidence type="ECO:0000256" key="6">
    <source>
        <dbReference type="ARBA" id="ARBA00022960"/>
    </source>
</evidence>
<keyword evidence="3" id="KW-0132">Cell division</keyword>
<evidence type="ECO:0000256" key="3">
    <source>
        <dbReference type="ARBA" id="ARBA00022618"/>
    </source>
</evidence>
<proteinExistence type="inferred from homology"/>
<dbReference type="GO" id="GO:0071555">
    <property type="term" value="P:cell wall organization"/>
    <property type="evidence" value="ECO:0007669"/>
    <property type="project" value="UniProtKB-KW"/>
</dbReference>
<evidence type="ECO:0000256" key="5">
    <source>
        <dbReference type="ARBA" id="ARBA00022840"/>
    </source>
</evidence>
<evidence type="ECO:0000256" key="8">
    <source>
        <dbReference type="ARBA" id="ARBA00023306"/>
    </source>
</evidence>
<feature type="domain" description="Mur ligase central" evidence="12">
    <location>
        <begin position="105"/>
        <end position="290"/>
    </location>
</feature>
<dbReference type="Pfam" id="PF02875">
    <property type="entry name" value="Mur_ligase_C"/>
    <property type="match status" value="1"/>
</dbReference>
<evidence type="ECO:0000256" key="10">
    <source>
        <dbReference type="ARBA" id="ARBA00031461"/>
    </source>
</evidence>
<dbReference type="GO" id="GO:0008360">
    <property type="term" value="P:regulation of cell shape"/>
    <property type="evidence" value="ECO:0007669"/>
    <property type="project" value="UniProtKB-KW"/>
</dbReference>
<evidence type="ECO:0000256" key="7">
    <source>
        <dbReference type="ARBA" id="ARBA00022984"/>
    </source>
</evidence>
<dbReference type="InterPro" id="IPR035911">
    <property type="entry name" value="MurE/MurF_N"/>
</dbReference>
<keyword evidence="6" id="KW-0133">Cell shape</keyword>
<dbReference type="InterPro" id="IPR005863">
    <property type="entry name" value="UDP-N-AcMur_synth"/>
</dbReference>
<feature type="domain" description="Mur ligase C-terminal" evidence="11">
    <location>
        <begin position="315"/>
        <end position="446"/>
    </location>
</feature>
<evidence type="ECO:0000313" key="13">
    <source>
        <dbReference type="EMBL" id="CAB4865179.1"/>
    </source>
</evidence>
<name>A0A6J7D9Q2_9ZZZZ</name>
<dbReference type="InterPro" id="IPR013221">
    <property type="entry name" value="Mur_ligase_cen"/>
</dbReference>